<dbReference type="EC" id="7.1.1.-" evidence="10"/>
<comment type="cofactor">
    <cofactor evidence="10">
        <name>[2Fe-2S] cluster</name>
        <dbReference type="ChEBI" id="CHEBI:190135"/>
    </cofactor>
    <text evidence="10">Binds 1 [2Fe-2S] cluster per subunit.</text>
</comment>
<dbReference type="Proteomes" id="UP000198651">
    <property type="component" value="Chromosome I"/>
</dbReference>
<dbReference type="Gene3D" id="3.30.70.20">
    <property type="match status" value="1"/>
</dbReference>
<dbReference type="GO" id="GO:0016651">
    <property type="term" value="F:oxidoreductase activity, acting on NAD(P)H"/>
    <property type="evidence" value="ECO:0007669"/>
    <property type="project" value="InterPro"/>
</dbReference>
<dbReference type="SMART" id="SM00929">
    <property type="entry name" value="NADH-G_4Fe-4S_3"/>
    <property type="match status" value="1"/>
</dbReference>
<dbReference type="Pfam" id="PF10588">
    <property type="entry name" value="NADH-G_4Fe-4S_3"/>
    <property type="match status" value="1"/>
</dbReference>
<feature type="domain" description="2Fe-2S ferredoxin-type" evidence="11">
    <location>
        <begin position="2"/>
        <end position="80"/>
    </location>
</feature>
<dbReference type="STRING" id="1561003.Ark11_1037"/>
<keyword evidence="7 10" id="KW-0411">Iron-sulfur</keyword>
<dbReference type="GO" id="GO:0042773">
    <property type="term" value="P:ATP synthesis coupled electron transport"/>
    <property type="evidence" value="ECO:0007669"/>
    <property type="project" value="InterPro"/>
</dbReference>
<dbReference type="GO" id="GO:0051539">
    <property type="term" value="F:4 iron, 4 sulfur cluster binding"/>
    <property type="evidence" value="ECO:0007669"/>
    <property type="project" value="UniProtKB-KW"/>
</dbReference>
<accession>A0A0S4M6G3</accession>
<dbReference type="InterPro" id="IPR006656">
    <property type="entry name" value="Mopterin_OxRdtase"/>
</dbReference>
<dbReference type="InterPro" id="IPR001041">
    <property type="entry name" value="2Fe-2S_ferredoxin-type"/>
</dbReference>
<dbReference type="PROSITE" id="PS00643">
    <property type="entry name" value="COMPLEX1_75K_3"/>
    <property type="match status" value="1"/>
</dbReference>
<dbReference type="InterPro" id="IPR010228">
    <property type="entry name" value="NADH_UbQ_OxRdtase_Gsu"/>
</dbReference>
<keyword evidence="6 10" id="KW-0408">Iron</keyword>
<dbReference type="Pfam" id="PF22151">
    <property type="entry name" value="Fer4_NDSU1"/>
    <property type="match status" value="1"/>
</dbReference>
<dbReference type="SUPFAM" id="SSF53706">
    <property type="entry name" value="Formate dehydrogenase/DMSO reductase, domains 1-3"/>
    <property type="match status" value="1"/>
</dbReference>
<evidence type="ECO:0000256" key="6">
    <source>
        <dbReference type="ARBA" id="ARBA00023004"/>
    </source>
</evidence>
<dbReference type="GO" id="GO:0008137">
    <property type="term" value="F:NADH dehydrogenase (ubiquinone) activity"/>
    <property type="evidence" value="ECO:0007669"/>
    <property type="project" value="UniProtKB-UniRule"/>
</dbReference>
<dbReference type="PROSITE" id="PS00642">
    <property type="entry name" value="COMPLEX1_75K_2"/>
    <property type="match status" value="1"/>
</dbReference>
<dbReference type="SUPFAM" id="SSF54862">
    <property type="entry name" value="4Fe-4S ferredoxins"/>
    <property type="match status" value="1"/>
</dbReference>
<proteinExistence type="inferred from homology"/>
<keyword evidence="15" id="KW-1185">Reference proteome</keyword>
<evidence type="ECO:0000313" key="14">
    <source>
        <dbReference type="EMBL" id="CUT17853.1"/>
    </source>
</evidence>
<dbReference type="PROSITE" id="PS00641">
    <property type="entry name" value="COMPLEX1_75K_1"/>
    <property type="match status" value="1"/>
</dbReference>
<reference evidence="15" key="1">
    <citation type="submission" date="2015-11" db="EMBL/GenBank/DDBJ databases">
        <authorList>
            <person name="Seth-Smith H.M.B."/>
        </authorList>
    </citation>
    <scope>NUCLEOTIDE SEQUENCE [LARGE SCALE GENOMIC DNA]</scope>
    <source>
        <strain evidence="15">2013Ark11</strain>
    </source>
</reference>
<sequence>MGLISMEVNGQTVDVPEGSTIMDAARKLGIFVPHFCYHKKLSIAANCRMCLVDVEKAPKPLPACATPVSTGMKVMTHSARAVDAQKSVMEFLLINHPLDCPICDQGGECQLQDLAVGYGSSQSVYSEEKRVVSNKNLGSLISTEMTRCIHCTRCVRFGEEVAGLRELGVIGRGEHAEITTFLSRAVSSEISGNVIDLCPVGALTSKPFRYSNRTWELSRRRSFSPHDSLGSNLIVQVKLKKVCRVLPLENEKINQCWISDRDRFSYLGIGADRLQMPRIKSDDEWKTISWDEAFDQLSLVLSLYCPDDMAGWAHPSSTLEELYLFQKLLRSLGVKNVESRLNYGDYRKSFKESSAPYLGMTISELLSAPNVFIIGSFIRHEQPLLAAGLRVNVRNSLTTVHRLHVTKEDWLMPLGIDIIVSPDEISLALVSILSFIVRDKGCDFPTELQNLFDKTDSRYDSVARKMLDTSSLSIVLGSYIDSHPDSALIHCLVSHIARYLGATFGLFGEGANYVGAYVSGAISHSSPLLKNHRLLMLLNVEPNEDFTEKSGFGRYFDKAEYVVCFSPFESAGVSANLHLPIASAYETDGTYINMEGVWNSFYAAAQPSGEVKPAWKILRQLGYRLCGDGFSYASCTEIRQEVMDLWNSKGGEMSNDLLQTSSFTDFFKFPVDSNGLKCIAYRHAYRIDSVVRRSDPLQKSPMMWTNVTARVSPQTAQRFSMTNSSLFRFRQGDYYFEAKIYVDCGVLDDTVLIEDIGLSSLYETVYVEENLCS</sequence>
<dbReference type="Gene3D" id="3.30.200.210">
    <property type="match status" value="1"/>
</dbReference>
<dbReference type="Gene3D" id="3.10.20.740">
    <property type="match status" value="1"/>
</dbReference>
<organism evidence="14 15">
    <name type="scientific">Candidatus Ichthyocystis hellenicum</name>
    <dbReference type="NCBI Taxonomy" id="1561003"/>
    <lineage>
        <taxon>Bacteria</taxon>
        <taxon>Pseudomonadati</taxon>
        <taxon>Pseudomonadota</taxon>
        <taxon>Betaproteobacteria</taxon>
        <taxon>Burkholderiales</taxon>
        <taxon>Candidatus Ichthyocystis</taxon>
    </lineage>
</organism>
<dbReference type="NCBIfam" id="TIGR01973">
    <property type="entry name" value="NuoG"/>
    <property type="match status" value="1"/>
</dbReference>
<comment type="catalytic activity">
    <reaction evidence="9 10">
        <text>a quinone + NADH + 5 H(+)(in) = a quinol + NAD(+) + 4 H(+)(out)</text>
        <dbReference type="Rhea" id="RHEA:57888"/>
        <dbReference type="ChEBI" id="CHEBI:15378"/>
        <dbReference type="ChEBI" id="CHEBI:24646"/>
        <dbReference type="ChEBI" id="CHEBI:57540"/>
        <dbReference type="ChEBI" id="CHEBI:57945"/>
        <dbReference type="ChEBI" id="CHEBI:132124"/>
    </reaction>
</comment>
<keyword evidence="5 10" id="KW-1278">Translocase</keyword>
<evidence type="ECO:0000256" key="9">
    <source>
        <dbReference type="ARBA" id="ARBA00047712"/>
    </source>
</evidence>
<evidence type="ECO:0000313" key="15">
    <source>
        <dbReference type="Proteomes" id="UP000198651"/>
    </source>
</evidence>
<dbReference type="InterPro" id="IPR050123">
    <property type="entry name" value="Prok_molybdopt-oxidoreductase"/>
</dbReference>
<comment type="cofactor">
    <cofactor evidence="1 10">
        <name>[4Fe-4S] cluster</name>
        <dbReference type="ChEBI" id="CHEBI:49883"/>
    </cofactor>
</comment>
<dbReference type="PROSITE" id="PS51839">
    <property type="entry name" value="4FE4S_HC3"/>
    <property type="match status" value="1"/>
</dbReference>
<dbReference type="PROSITE" id="PS51085">
    <property type="entry name" value="2FE2S_FER_2"/>
    <property type="match status" value="1"/>
</dbReference>
<dbReference type="GO" id="GO:0051537">
    <property type="term" value="F:2 iron, 2 sulfur cluster binding"/>
    <property type="evidence" value="ECO:0007669"/>
    <property type="project" value="UniProtKB-UniRule"/>
</dbReference>
<dbReference type="PATRIC" id="fig|1561003.3.peg.1061"/>
<dbReference type="Pfam" id="PF00384">
    <property type="entry name" value="Molybdopterin"/>
    <property type="match status" value="1"/>
</dbReference>
<evidence type="ECO:0000259" key="12">
    <source>
        <dbReference type="PROSITE" id="PS51669"/>
    </source>
</evidence>
<dbReference type="EMBL" id="LN906597">
    <property type="protein sequence ID" value="CUT17853.1"/>
    <property type="molecule type" value="Genomic_DNA"/>
</dbReference>
<evidence type="ECO:0000256" key="4">
    <source>
        <dbReference type="ARBA" id="ARBA00022723"/>
    </source>
</evidence>
<dbReference type="PANTHER" id="PTHR43105:SF13">
    <property type="entry name" value="NADH-UBIQUINONE OXIDOREDUCTASE 75 KDA SUBUNIT, MITOCHONDRIAL"/>
    <property type="match status" value="1"/>
</dbReference>
<dbReference type="PROSITE" id="PS51669">
    <property type="entry name" value="4FE4S_MOW_BIS_MGD"/>
    <property type="match status" value="1"/>
</dbReference>
<keyword evidence="10" id="KW-0001">2Fe-2S</keyword>
<dbReference type="Pfam" id="PF22117">
    <property type="entry name" value="Fer4_Nqo3"/>
    <property type="match status" value="1"/>
</dbReference>
<dbReference type="InterPro" id="IPR036010">
    <property type="entry name" value="2Fe-2S_ferredoxin-like_sf"/>
</dbReference>
<feature type="domain" description="4Fe-4S His(Cys)3-ligated-type" evidence="13">
    <location>
        <begin position="80"/>
        <end position="119"/>
    </location>
</feature>
<dbReference type="InterPro" id="IPR019574">
    <property type="entry name" value="NADH_UbQ_OxRdtase_Gsu_4Fe4S-bd"/>
</dbReference>
<dbReference type="FunFam" id="3.30.70.20:FF:000002">
    <property type="entry name" value="NADH-ubiquinone oxidoreductase 75 kDa subunit"/>
    <property type="match status" value="1"/>
</dbReference>
<keyword evidence="4 10" id="KW-0479">Metal-binding</keyword>
<name>A0A0S4M6G3_9BURK</name>
<evidence type="ECO:0000256" key="10">
    <source>
        <dbReference type="RuleBase" id="RU003525"/>
    </source>
</evidence>
<evidence type="ECO:0000256" key="1">
    <source>
        <dbReference type="ARBA" id="ARBA00001966"/>
    </source>
</evidence>
<evidence type="ECO:0000259" key="11">
    <source>
        <dbReference type="PROSITE" id="PS51085"/>
    </source>
</evidence>
<keyword evidence="8 10" id="KW-0520">NAD</keyword>
<evidence type="ECO:0000256" key="7">
    <source>
        <dbReference type="ARBA" id="ARBA00023014"/>
    </source>
</evidence>
<dbReference type="Pfam" id="PF13510">
    <property type="entry name" value="Fer2_4"/>
    <property type="match status" value="1"/>
</dbReference>
<dbReference type="InterPro" id="IPR000283">
    <property type="entry name" value="NADH_UbQ_OxRdtase_75kDa_su_CS"/>
</dbReference>
<dbReference type="SUPFAM" id="SSF54292">
    <property type="entry name" value="2Fe-2S ferredoxin-like"/>
    <property type="match status" value="1"/>
</dbReference>
<comment type="similarity">
    <text evidence="2 10">Belongs to the complex I 75 kDa subunit family.</text>
</comment>
<dbReference type="Gene3D" id="3.40.50.740">
    <property type="match status" value="1"/>
</dbReference>
<evidence type="ECO:0000256" key="8">
    <source>
        <dbReference type="ARBA" id="ARBA00023027"/>
    </source>
</evidence>
<dbReference type="GO" id="GO:0046872">
    <property type="term" value="F:metal ion binding"/>
    <property type="evidence" value="ECO:0007669"/>
    <property type="project" value="UniProtKB-UniRule"/>
</dbReference>
<dbReference type="PANTHER" id="PTHR43105">
    <property type="entry name" value="RESPIRATORY NITRATE REDUCTASE"/>
    <property type="match status" value="1"/>
</dbReference>
<evidence type="ECO:0000256" key="2">
    <source>
        <dbReference type="ARBA" id="ARBA00005404"/>
    </source>
</evidence>
<gene>
    <name evidence="14" type="primary">nuoG</name>
    <name evidence="14" type="ORF">Ark11_1037</name>
</gene>
<dbReference type="InterPro" id="IPR006963">
    <property type="entry name" value="Mopterin_OxRdtase_4Fe-4S_dom"/>
</dbReference>
<comment type="function">
    <text evidence="10">NDH-1 shuttles electrons from NADH, via FMN and iron-sulfur (Fe-S) centers, to quinones in the respiratory chain. Couples the redox reaction to proton translocation (for every two electrons transferred, four hydrogen ions are translocated across the cytoplasmic membrane), and thus conserves the redox energy in a proton gradient.</text>
</comment>
<dbReference type="GO" id="GO:0048038">
    <property type="term" value="F:quinone binding"/>
    <property type="evidence" value="ECO:0007669"/>
    <property type="project" value="UniProtKB-UniRule"/>
</dbReference>
<evidence type="ECO:0000259" key="13">
    <source>
        <dbReference type="PROSITE" id="PS51839"/>
    </source>
</evidence>
<dbReference type="CDD" id="cd00207">
    <property type="entry name" value="fer2"/>
    <property type="match status" value="1"/>
</dbReference>
<feature type="domain" description="4Fe-4S Mo/W bis-MGD-type" evidence="12">
    <location>
        <begin position="217"/>
        <end position="273"/>
    </location>
</feature>
<dbReference type="InterPro" id="IPR054351">
    <property type="entry name" value="NADH_UbQ_OxRdtase_ferredoxin"/>
</dbReference>
<dbReference type="GO" id="GO:0016020">
    <property type="term" value="C:membrane"/>
    <property type="evidence" value="ECO:0007669"/>
    <property type="project" value="InterPro"/>
</dbReference>
<evidence type="ECO:0000256" key="3">
    <source>
        <dbReference type="ARBA" id="ARBA00022485"/>
    </source>
</evidence>
<dbReference type="FunFam" id="3.10.20.740:FF:000001">
    <property type="entry name" value="NADH-quinone oxidoreductase subunit G"/>
    <property type="match status" value="1"/>
</dbReference>
<keyword evidence="10" id="KW-0874">Quinone</keyword>
<evidence type="ECO:0000256" key="5">
    <source>
        <dbReference type="ARBA" id="ARBA00022967"/>
    </source>
</evidence>
<dbReference type="AlphaFoldDB" id="A0A0S4M6G3"/>
<protein>
    <recommendedName>
        <fullName evidence="10">NADH-quinone oxidoreductase</fullName>
        <ecNumber evidence="10">7.1.1.-</ecNumber>
    </recommendedName>
</protein>
<keyword evidence="3 10" id="KW-0004">4Fe-4S</keyword>